<evidence type="ECO:0000256" key="7">
    <source>
        <dbReference type="RuleBase" id="RU003331"/>
    </source>
</evidence>
<feature type="binding site" evidence="5">
    <location>
        <position position="31"/>
    </location>
    <ligand>
        <name>AMP</name>
        <dbReference type="ChEBI" id="CHEBI:456215"/>
    </ligand>
</feature>
<dbReference type="InterPro" id="IPR033690">
    <property type="entry name" value="Adenylat_kinase_CS"/>
</dbReference>
<feature type="region of interest" description="LID" evidence="5">
    <location>
        <begin position="126"/>
        <end position="163"/>
    </location>
</feature>
<feature type="binding site" evidence="5">
    <location>
        <begin position="85"/>
        <end position="88"/>
    </location>
    <ligand>
        <name>AMP</name>
        <dbReference type="ChEBI" id="CHEBI:456215"/>
    </ligand>
</feature>
<keyword evidence="2 5" id="KW-0545">Nucleotide biosynthesis</keyword>
<dbReference type="UniPathway" id="UPA00588">
    <property type="reaction ID" value="UER00649"/>
</dbReference>
<dbReference type="GO" id="GO:0044209">
    <property type="term" value="P:AMP salvage"/>
    <property type="evidence" value="ECO:0007669"/>
    <property type="project" value="UniProtKB-UniRule"/>
</dbReference>
<keyword evidence="5" id="KW-0479">Metal-binding</keyword>
<proteinExistence type="inferred from homology"/>
<dbReference type="HAMAP" id="MF_00235">
    <property type="entry name" value="Adenylate_kinase_Adk"/>
    <property type="match status" value="1"/>
</dbReference>
<organism evidence="9">
    <name type="scientific">Gracilinema caldarium</name>
    <dbReference type="NCBI Taxonomy" id="215591"/>
    <lineage>
        <taxon>Bacteria</taxon>
        <taxon>Pseudomonadati</taxon>
        <taxon>Spirochaetota</taxon>
        <taxon>Spirochaetia</taxon>
        <taxon>Spirochaetales</taxon>
        <taxon>Breznakiellaceae</taxon>
        <taxon>Gracilinema</taxon>
    </lineage>
</organism>
<dbReference type="NCBIfam" id="TIGR01351">
    <property type="entry name" value="adk"/>
    <property type="match status" value="1"/>
</dbReference>
<comment type="subcellular location">
    <subcellularLocation>
        <location evidence="5 7">Cytoplasm</location>
    </subcellularLocation>
</comment>
<dbReference type="PROSITE" id="PS00113">
    <property type="entry name" value="ADENYLATE_KINASE"/>
    <property type="match status" value="1"/>
</dbReference>
<dbReference type="PANTHER" id="PTHR23359">
    <property type="entry name" value="NUCLEOTIDE KINASE"/>
    <property type="match status" value="1"/>
</dbReference>
<feature type="region of interest" description="NMP" evidence="5">
    <location>
        <begin position="30"/>
        <end position="59"/>
    </location>
</feature>
<keyword evidence="5 7" id="KW-0067">ATP-binding</keyword>
<dbReference type="PRINTS" id="PR00094">
    <property type="entry name" value="ADENYLTKNASE"/>
</dbReference>
<keyword evidence="4 5" id="KW-0418">Kinase</keyword>
<dbReference type="GO" id="GO:0005737">
    <property type="term" value="C:cytoplasm"/>
    <property type="evidence" value="ECO:0007669"/>
    <property type="project" value="UniProtKB-SubCell"/>
</dbReference>
<keyword evidence="3 5" id="KW-0547">Nucleotide-binding</keyword>
<keyword evidence="5" id="KW-0963">Cytoplasm</keyword>
<sequence>MRLILFGAPGAGKGSQAEILSQTLHIPHISTGDIFRDHITKCSDIGNTIKKYIKQGLLVPDELTINILRSRILEDNCKDGFILDGFPRTNQQAEALDRMLHLENLKIDKVVNIHLEDDKIVERLLGRLTCSSCNSIYHVKYNKPLKDGICDTCGSVLVKRDDDTEATIMNRLKVYHSQTEQVLTYYRSKNMVIDIESCIDIHDTTKALFSVLNLL</sequence>
<dbReference type="FunFam" id="3.40.50.300:FF:000106">
    <property type="entry name" value="Adenylate kinase mitochondrial"/>
    <property type="match status" value="1"/>
</dbReference>
<comment type="domain">
    <text evidence="5">Consists of three domains, a large central CORE domain and two small peripheral domains, NMPbind and LID, which undergo movements during catalysis. The LID domain closes over the site of phosphoryl transfer upon ATP binding. Assembling and dissambling the active center during each catalytic cycle provides an effective means to prevent ATP hydrolysis. Some bacteria have evolved a zinc-coordinating structure that stabilizes the LID domain.</text>
</comment>
<dbReference type="EMBL" id="DSVL01000426">
    <property type="protein sequence ID" value="HFH30580.1"/>
    <property type="molecule type" value="Genomic_DNA"/>
</dbReference>
<keyword evidence="1 5" id="KW-0808">Transferase</keyword>
<comment type="similarity">
    <text evidence="5 6">Belongs to the adenylate kinase family.</text>
</comment>
<dbReference type="Gene3D" id="3.40.50.300">
    <property type="entry name" value="P-loop containing nucleotide triphosphate hydrolases"/>
    <property type="match status" value="1"/>
</dbReference>
<dbReference type="AlphaFoldDB" id="A0A7C3I303"/>
<dbReference type="EC" id="2.7.4.3" evidence="5 7"/>
<dbReference type="SUPFAM" id="SSF52540">
    <property type="entry name" value="P-loop containing nucleoside triphosphate hydrolases"/>
    <property type="match status" value="1"/>
</dbReference>
<feature type="binding site" evidence="5">
    <location>
        <position position="160"/>
    </location>
    <ligand>
        <name>AMP</name>
        <dbReference type="ChEBI" id="CHEBI:456215"/>
    </ligand>
</feature>
<evidence type="ECO:0000259" key="8">
    <source>
        <dbReference type="Pfam" id="PF05191"/>
    </source>
</evidence>
<dbReference type="Pfam" id="PF00406">
    <property type="entry name" value="ADK"/>
    <property type="match status" value="1"/>
</dbReference>
<dbReference type="GO" id="GO:0008270">
    <property type="term" value="F:zinc ion binding"/>
    <property type="evidence" value="ECO:0007669"/>
    <property type="project" value="UniProtKB-UniRule"/>
</dbReference>
<name>A0A7C3I303_9SPIR</name>
<dbReference type="Pfam" id="PF05191">
    <property type="entry name" value="ADK_lid"/>
    <property type="match status" value="1"/>
</dbReference>
<comment type="catalytic activity">
    <reaction evidence="5 7">
        <text>AMP + ATP = 2 ADP</text>
        <dbReference type="Rhea" id="RHEA:12973"/>
        <dbReference type="ChEBI" id="CHEBI:30616"/>
        <dbReference type="ChEBI" id="CHEBI:456215"/>
        <dbReference type="ChEBI" id="CHEBI:456216"/>
        <dbReference type="EC" id="2.7.4.3"/>
    </reaction>
</comment>
<dbReference type="NCBIfam" id="NF001380">
    <property type="entry name" value="PRK00279.1-2"/>
    <property type="match status" value="1"/>
</dbReference>
<feature type="binding site" evidence="5">
    <location>
        <position position="127"/>
    </location>
    <ligand>
        <name>ATP</name>
        <dbReference type="ChEBI" id="CHEBI:30616"/>
    </ligand>
</feature>
<dbReference type="CDD" id="cd01428">
    <property type="entry name" value="ADK"/>
    <property type="match status" value="1"/>
</dbReference>
<feature type="binding site" evidence="5">
    <location>
        <begin position="10"/>
        <end position="15"/>
    </location>
    <ligand>
        <name>ATP</name>
        <dbReference type="ChEBI" id="CHEBI:30616"/>
    </ligand>
</feature>
<feature type="binding site" evidence="5">
    <location>
        <position position="153"/>
    </location>
    <ligand>
        <name>Zn(2+)</name>
        <dbReference type="ChEBI" id="CHEBI:29105"/>
        <note>structural</note>
    </ligand>
</feature>
<dbReference type="InterPro" id="IPR006259">
    <property type="entry name" value="Adenyl_kin_sub"/>
</dbReference>
<comment type="function">
    <text evidence="5">Catalyzes the reversible transfer of the terminal phosphate group between ATP and AMP. Plays an important role in cellular energy homeostasis and in adenine nucleotide metabolism.</text>
</comment>
<evidence type="ECO:0000256" key="3">
    <source>
        <dbReference type="ARBA" id="ARBA00022741"/>
    </source>
</evidence>
<gene>
    <name evidence="5" type="primary">adk</name>
    <name evidence="9" type="ORF">ENS59_13910</name>
</gene>
<feature type="domain" description="Adenylate kinase active site lid" evidence="8">
    <location>
        <begin position="127"/>
        <end position="162"/>
    </location>
</feature>
<feature type="binding site" evidence="5">
    <location>
        <position position="130"/>
    </location>
    <ligand>
        <name>Zn(2+)</name>
        <dbReference type="ChEBI" id="CHEBI:29105"/>
        <note>structural</note>
    </ligand>
</feature>
<protein>
    <recommendedName>
        <fullName evidence="5 7">Adenylate kinase</fullName>
        <shortName evidence="5">AK</shortName>
        <ecNumber evidence="5 7">2.7.4.3</ecNumber>
    </recommendedName>
    <alternativeName>
        <fullName evidence="5">ATP-AMP transphosphorylase</fullName>
    </alternativeName>
    <alternativeName>
        <fullName evidence="5">ATP:AMP phosphotransferase</fullName>
    </alternativeName>
    <alternativeName>
        <fullName evidence="5">Adenylate monophosphate kinase</fullName>
    </alternativeName>
</protein>
<accession>A0A7C3I303</accession>
<feature type="binding site" evidence="5">
    <location>
        <begin position="136"/>
        <end position="137"/>
    </location>
    <ligand>
        <name>ATP</name>
        <dbReference type="ChEBI" id="CHEBI:30616"/>
    </ligand>
</feature>
<evidence type="ECO:0000256" key="5">
    <source>
        <dbReference type="HAMAP-Rule" id="MF_00235"/>
    </source>
</evidence>
<feature type="binding site" evidence="5">
    <location>
        <position position="92"/>
    </location>
    <ligand>
        <name>AMP</name>
        <dbReference type="ChEBI" id="CHEBI:456215"/>
    </ligand>
</feature>
<comment type="subunit">
    <text evidence="5 7">Monomer.</text>
</comment>
<reference evidence="9" key="1">
    <citation type="journal article" date="2020" name="mSystems">
        <title>Genome- and Community-Level Interaction Insights into Carbon Utilization and Element Cycling Functions of Hydrothermarchaeota in Hydrothermal Sediment.</title>
        <authorList>
            <person name="Zhou Z."/>
            <person name="Liu Y."/>
            <person name="Xu W."/>
            <person name="Pan J."/>
            <person name="Luo Z.H."/>
            <person name="Li M."/>
        </authorList>
    </citation>
    <scope>NUCLEOTIDE SEQUENCE [LARGE SCALE GENOMIC DNA]</scope>
    <source>
        <strain evidence="9">SpSt-503</strain>
    </source>
</reference>
<evidence type="ECO:0000256" key="4">
    <source>
        <dbReference type="ARBA" id="ARBA00022777"/>
    </source>
</evidence>
<feature type="binding site" evidence="5">
    <location>
        <position position="133"/>
    </location>
    <ligand>
        <name>Zn(2+)</name>
        <dbReference type="ChEBI" id="CHEBI:29105"/>
        <note>structural</note>
    </ligand>
</feature>
<dbReference type="GO" id="GO:0004017">
    <property type="term" value="F:AMP kinase activity"/>
    <property type="evidence" value="ECO:0007669"/>
    <property type="project" value="UniProtKB-UniRule"/>
</dbReference>
<evidence type="ECO:0000256" key="6">
    <source>
        <dbReference type="RuleBase" id="RU003330"/>
    </source>
</evidence>
<keyword evidence="5" id="KW-0862">Zinc</keyword>
<dbReference type="InterPro" id="IPR007862">
    <property type="entry name" value="Adenylate_kinase_lid-dom"/>
</dbReference>
<dbReference type="NCBIfam" id="NF001381">
    <property type="entry name" value="PRK00279.1-3"/>
    <property type="match status" value="1"/>
</dbReference>
<dbReference type="InterPro" id="IPR000850">
    <property type="entry name" value="Adenylat/UMP-CMP_kin"/>
</dbReference>
<evidence type="ECO:0000256" key="1">
    <source>
        <dbReference type="ARBA" id="ARBA00022679"/>
    </source>
</evidence>
<feature type="binding site" evidence="5">
    <location>
        <position position="171"/>
    </location>
    <ligand>
        <name>AMP</name>
        <dbReference type="ChEBI" id="CHEBI:456215"/>
    </ligand>
</feature>
<dbReference type="GO" id="GO:0005524">
    <property type="term" value="F:ATP binding"/>
    <property type="evidence" value="ECO:0007669"/>
    <property type="project" value="UniProtKB-UniRule"/>
</dbReference>
<evidence type="ECO:0000313" key="9">
    <source>
        <dbReference type="EMBL" id="HFH30580.1"/>
    </source>
</evidence>
<comment type="caution">
    <text evidence="9">The sequence shown here is derived from an EMBL/GenBank/DDBJ whole genome shotgun (WGS) entry which is preliminary data.</text>
</comment>
<evidence type="ECO:0000256" key="2">
    <source>
        <dbReference type="ARBA" id="ARBA00022727"/>
    </source>
</evidence>
<feature type="binding site" evidence="5">
    <location>
        <position position="150"/>
    </location>
    <ligand>
        <name>Zn(2+)</name>
        <dbReference type="ChEBI" id="CHEBI:29105"/>
        <note>structural</note>
    </ligand>
</feature>
<comment type="pathway">
    <text evidence="5">Purine metabolism; AMP biosynthesis via salvage pathway; AMP from ADP: step 1/1.</text>
</comment>
<dbReference type="InterPro" id="IPR027417">
    <property type="entry name" value="P-loop_NTPase"/>
</dbReference>
<feature type="binding site" evidence="5">
    <location>
        <begin position="57"/>
        <end position="59"/>
    </location>
    <ligand>
        <name>AMP</name>
        <dbReference type="ChEBI" id="CHEBI:456215"/>
    </ligand>
</feature>
<feature type="binding site" evidence="5">
    <location>
        <position position="199"/>
    </location>
    <ligand>
        <name>ATP</name>
        <dbReference type="ChEBI" id="CHEBI:30616"/>
    </ligand>
</feature>
<feature type="binding site" evidence="5">
    <location>
        <position position="36"/>
    </location>
    <ligand>
        <name>AMP</name>
        <dbReference type="ChEBI" id="CHEBI:456215"/>
    </ligand>
</feature>